<dbReference type="STRING" id="1817863.A2Y62_08640"/>
<dbReference type="AlphaFoldDB" id="A0A1F5VR16"/>
<reference evidence="1 2" key="1">
    <citation type="journal article" date="2016" name="Nat. Commun.">
        <title>Thousands of microbial genomes shed light on interconnected biogeochemical processes in an aquifer system.</title>
        <authorList>
            <person name="Anantharaman K."/>
            <person name="Brown C.T."/>
            <person name="Hug L.A."/>
            <person name="Sharon I."/>
            <person name="Castelle C.J."/>
            <person name="Probst A.J."/>
            <person name="Thomas B.C."/>
            <person name="Singh A."/>
            <person name="Wilkins M.J."/>
            <person name="Karaoz U."/>
            <person name="Brodie E.L."/>
            <person name="Williams K.H."/>
            <person name="Hubbard S.S."/>
            <person name="Banfield J.F."/>
        </authorList>
    </citation>
    <scope>NUCLEOTIDE SEQUENCE [LARGE SCALE GENOMIC DNA]</scope>
</reference>
<comment type="caution">
    <text evidence="1">The sequence shown here is derived from an EMBL/GenBank/DDBJ whole genome shotgun (WGS) entry which is preliminary data.</text>
</comment>
<evidence type="ECO:0000313" key="2">
    <source>
        <dbReference type="Proteomes" id="UP000178943"/>
    </source>
</evidence>
<organism evidence="1 2">
    <name type="scientific">Candidatus Fischerbacteria bacterium RBG_13_37_8</name>
    <dbReference type="NCBI Taxonomy" id="1817863"/>
    <lineage>
        <taxon>Bacteria</taxon>
        <taxon>Candidatus Fischeribacteriota</taxon>
    </lineage>
</organism>
<sequence>MKIEKIYTNTKINDEVKDVRQSERKSLFRSNNEGKAERIPEERELGEITRICNDRSISTKVQMRQIIEVMQEDNALCKMLSPVQQERLMELLLEFFHNDAAGRNLFNSLKERVKE</sequence>
<proteinExistence type="predicted"/>
<dbReference type="Proteomes" id="UP000178943">
    <property type="component" value="Unassembled WGS sequence"/>
</dbReference>
<dbReference type="EMBL" id="MFGW01000105">
    <property type="protein sequence ID" value="OGF65750.1"/>
    <property type="molecule type" value="Genomic_DNA"/>
</dbReference>
<evidence type="ECO:0000313" key="1">
    <source>
        <dbReference type="EMBL" id="OGF65750.1"/>
    </source>
</evidence>
<name>A0A1F5VR16_9BACT</name>
<gene>
    <name evidence="1" type="ORF">A2Y62_08640</name>
</gene>
<protein>
    <submittedName>
        <fullName evidence="1">Uncharacterized protein</fullName>
    </submittedName>
</protein>
<accession>A0A1F5VR16</accession>